<evidence type="ECO:0000259" key="3">
    <source>
        <dbReference type="SMART" id="SM00822"/>
    </source>
</evidence>
<name>A0A239HD21_9ACTN</name>
<evidence type="ECO:0000313" key="4">
    <source>
        <dbReference type="EMBL" id="SNS78703.1"/>
    </source>
</evidence>
<dbReference type="InterPro" id="IPR002347">
    <property type="entry name" value="SDR_fam"/>
</dbReference>
<dbReference type="PRINTS" id="PR00080">
    <property type="entry name" value="SDRFAMILY"/>
</dbReference>
<dbReference type="Gene3D" id="3.40.50.720">
    <property type="entry name" value="NAD(P)-binding Rossmann-like Domain"/>
    <property type="match status" value="1"/>
</dbReference>
<dbReference type="SUPFAM" id="SSF51735">
    <property type="entry name" value="NAD(P)-binding Rossmann-fold domains"/>
    <property type="match status" value="1"/>
</dbReference>
<comment type="similarity">
    <text evidence="1">Belongs to the short-chain dehydrogenases/reductases (SDR) family.</text>
</comment>
<dbReference type="FunFam" id="3.40.50.720:FF:000084">
    <property type="entry name" value="Short-chain dehydrogenase reductase"/>
    <property type="match status" value="1"/>
</dbReference>
<feature type="domain" description="Ketoreductase" evidence="3">
    <location>
        <begin position="11"/>
        <end position="183"/>
    </location>
</feature>
<dbReference type="PROSITE" id="PS00061">
    <property type="entry name" value="ADH_SHORT"/>
    <property type="match status" value="1"/>
</dbReference>
<evidence type="ECO:0000256" key="2">
    <source>
        <dbReference type="ARBA" id="ARBA00023002"/>
    </source>
</evidence>
<dbReference type="InterPro" id="IPR036291">
    <property type="entry name" value="NAD(P)-bd_dom_sf"/>
</dbReference>
<evidence type="ECO:0000313" key="5">
    <source>
        <dbReference type="Proteomes" id="UP000198415"/>
    </source>
</evidence>
<dbReference type="SMART" id="SM00822">
    <property type="entry name" value="PKS_KR"/>
    <property type="match status" value="1"/>
</dbReference>
<proteinExistence type="inferred from homology"/>
<dbReference type="OrthoDB" id="9787298at2"/>
<dbReference type="InterPro" id="IPR020904">
    <property type="entry name" value="Sc_DH/Rdtase_CS"/>
</dbReference>
<dbReference type="CDD" id="cd05233">
    <property type="entry name" value="SDR_c"/>
    <property type="match status" value="1"/>
</dbReference>
<protein>
    <submittedName>
        <fullName evidence="4">Acetoacetyl-CoA reductase/3-oxoacyl-[acyl-carrier protein] reductase</fullName>
    </submittedName>
</protein>
<dbReference type="PRINTS" id="PR00081">
    <property type="entry name" value="GDHRDH"/>
</dbReference>
<gene>
    <name evidence="4" type="ORF">SAMN06264365_12419</name>
</gene>
<dbReference type="GO" id="GO:0016616">
    <property type="term" value="F:oxidoreductase activity, acting on the CH-OH group of donors, NAD or NADP as acceptor"/>
    <property type="evidence" value="ECO:0007669"/>
    <property type="project" value="UniProtKB-ARBA"/>
</dbReference>
<organism evidence="4 5">
    <name type="scientific">Actinoplanes regularis</name>
    <dbReference type="NCBI Taxonomy" id="52697"/>
    <lineage>
        <taxon>Bacteria</taxon>
        <taxon>Bacillati</taxon>
        <taxon>Actinomycetota</taxon>
        <taxon>Actinomycetes</taxon>
        <taxon>Micromonosporales</taxon>
        <taxon>Micromonosporaceae</taxon>
        <taxon>Actinoplanes</taxon>
    </lineage>
</organism>
<dbReference type="PANTHER" id="PTHR42760">
    <property type="entry name" value="SHORT-CHAIN DEHYDROGENASES/REDUCTASES FAMILY MEMBER"/>
    <property type="match status" value="1"/>
</dbReference>
<keyword evidence="5" id="KW-1185">Reference proteome</keyword>
<dbReference type="EMBL" id="FZNR01000024">
    <property type="protein sequence ID" value="SNS78703.1"/>
    <property type="molecule type" value="Genomic_DNA"/>
</dbReference>
<dbReference type="Proteomes" id="UP000198415">
    <property type="component" value="Unassembled WGS sequence"/>
</dbReference>
<dbReference type="Pfam" id="PF13561">
    <property type="entry name" value="adh_short_C2"/>
    <property type="match status" value="1"/>
</dbReference>
<dbReference type="AlphaFoldDB" id="A0A239HD21"/>
<reference evidence="4 5" key="1">
    <citation type="submission" date="2017-06" db="EMBL/GenBank/DDBJ databases">
        <authorList>
            <person name="Kim H.J."/>
            <person name="Triplett B.A."/>
        </authorList>
    </citation>
    <scope>NUCLEOTIDE SEQUENCE [LARGE SCALE GENOMIC DNA]</scope>
    <source>
        <strain evidence="4 5">DSM 43151</strain>
    </source>
</reference>
<evidence type="ECO:0000256" key="1">
    <source>
        <dbReference type="ARBA" id="ARBA00006484"/>
    </source>
</evidence>
<dbReference type="PANTHER" id="PTHR42760:SF133">
    <property type="entry name" value="3-OXOACYL-[ACYL-CARRIER-PROTEIN] REDUCTASE"/>
    <property type="match status" value="1"/>
</dbReference>
<keyword evidence="2" id="KW-0560">Oxidoreductase</keyword>
<sequence>MTELASESAGALAVVSGGTRGIGLAMSRRLIKLGHRVVALYHVDATAAAAAAAELGGAFHPLRLDIADGGAVATAAAEVLAAHGTPAVLVNNAGINIDRPFLQMSVEQWRRVLDTNLSGTFHLCHAFAPAMMASGRDGAIVNVGATTGIRPRRDGANYCASKAGVLQLTKCLALELAPRIRVNCLIPGMTETAELVTRFRLDDPAARAAVVTEIPRGRIGTTEEVADALEFLIGPASGYLTGQKLIVDGGQFMW</sequence>
<accession>A0A239HD21</accession>
<dbReference type="InterPro" id="IPR057326">
    <property type="entry name" value="KR_dom"/>
</dbReference>
<dbReference type="RefSeq" id="WP_089298132.1">
    <property type="nucleotide sequence ID" value="NZ_BOMU01000101.1"/>
</dbReference>